<protein>
    <submittedName>
        <fullName evidence="1">Ribokinase-like protein</fullName>
    </submittedName>
</protein>
<sequence length="337" mass="35623">MPISKSILEQVKQLIPPLNGTLHKGQSGRVGVLGGALDYTGAPFFAAISAQRVGVDLSHVICSPTAAGAIKSYSPDLIVHPILREEVPPDNLRPEITALLSRLHVLVIGPGLGREPYMQAFARLALDVAKEQGMFLVLDADGLYMAGQQLDLVKGYRRAVLTPNVVEFKRLSEQAGIDPKTPEKERASSVSRVLGGVTILQKGATDIIASNTEGASSREAHAASKIPQSDRETNEVVVVDTPGGMKRCGGQGDILSGSVGAMLAWAKCYEDGAFGDKSIPISRMPLLAAIGASMVTRTASRRAFEREGRGVVTQDMLKDVGPAFAEVFGGDVQGGKL</sequence>
<keyword evidence="2" id="KW-1185">Reference proteome</keyword>
<reference evidence="1" key="2">
    <citation type="journal article" date="2022" name="New Phytol.">
        <title>Evolutionary transition to the ectomycorrhizal habit in the genomes of a hyperdiverse lineage of mushroom-forming fungi.</title>
        <authorList>
            <person name="Looney B."/>
            <person name="Miyauchi S."/>
            <person name="Morin E."/>
            <person name="Drula E."/>
            <person name="Courty P.E."/>
            <person name="Kohler A."/>
            <person name="Kuo A."/>
            <person name="LaButti K."/>
            <person name="Pangilinan J."/>
            <person name="Lipzen A."/>
            <person name="Riley R."/>
            <person name="Andreopoulos W."/>
            <person name="He G."/>
            <person name="Johnson J."/>
            <person name="Nolan M."/>
            <person name="Tritt A."/>
            <person name="Barry K.W."/>
            <person name="Grigoriev I.V."/>
            <person name="Nagy L.G."/>
            <person name="Hibbett D."/>
            <person name="Henrissat B."/>
            <person name="Matheny P.B."/>
            <person name="Labbe J."/>
            <person name="Martin F.M."/>
        </authorList>
    </citation>
    <scope>NUCLEOTIDE SEQUENCE</scope>
    <source>
        <strain evidence="1">HHB10654</strain>
    </source>
</reference>
<dbReference type="Proteomes" id="UP000814140">
    <property type="component" value="Unassembled WGS sequence"/>
</dbReference>
<name>A0ACB8SWN2_9AGAM</name>
<comment type="caution">
    <text evidence="1">The sequence shown here is derived from an EMBL/GenBank/DDBJ whole genome shotgun (WGS) entry which is preliminary data.</text>
</comment>
<organism evidence="1 2">
    <name type="scientific">Artomyces pyxidatus</name>
    <dbReference type="NCBI Taxonomy" id="48021"/>
    <lineage>
        <taxon>Eukaryota</taxon>
        <taxon>Fungi</taxon>
        <taxon>Dikarya</taxon>
        <taxon>Basidiomycota</taxon>
        <taxon>Agaricomycotina</taxon>
        <taxon>Agaricomycetes</taxon>
        <taxon>Russulales</taxon>
        <taxon>Auriscalpiaceae</taxon>
        <taxon>Artomyces</taxon>
    </lineage>
</organism>
<accession>A0ACB8SWN2</accession>
<proteinExistence type="predicted"/>
<evidence type="ECO:0000313" key="2">
    <source>
        <dbReference type="Proteomes" id="UP000814140"/>
    </source>
</evidence>
<dbReference type="EMBL" id="MU277215">
    <property type="protein sequence ID" value="KAI0060999.1"/>
    <property type="molecule type" value="Genomic_DNA"/>
</dbReference>
<reference evidence="1" key="1">
    <citation type="submission" date="2021-03" db="EMBL/GenBank/DDBJ databases">
        <authorList>
            <consortium name="DOE Joint Genome Institute"/>
            <person name="Ahrendt S."/>
            <person name="Looney B.P."/>
            <person name="Miyauchi S."/>
            <person name="Morin E."/>
            <person name="Drula E."/>
            <person name="Courty P.E."/>
            <person name="Chicoki N."/>
            <person name="Fauchery L."/>
            <person name="Kohler A."/>
            <person name="Kuo A."/>
            <person name="Labutti K."/>
            <person name="Pangilinan J."/>
            <person name="Lipzen A."/>
            <person name="Riley R."/>
            <person name="Andreopoulos W."/>
            <person name="He G."/>
            <person name="Johnson J."/>
            <person name="Barry K.W."/>
            <person name="Grigoriev I.V."/>
            <person name="Nagy L."/>
            <person name="Hibbett D."/>
            <person name="Henrissat B."/>
            <person name="Matheny P.B."/>
            <person name="Labbe J."/>
            <person name="Martin F."/>
        </authorList>
    </citation>
    <scope>NUCLEOTIDE SEQUENCE</scope>
    <source>
        <strain evidence="1">HHB10654</strain>
    </source>
</reference>
<gene>
    <name evidence="1" type="ORF">BV25DRAFT_1827235</name>
</gene>
<evidence type="ECO:0000313" key="1">
    <source>
        <dbReference type="EMBL" id="KAI0060999.1"/>
    </source>
</evidence>